<dbReference type="HOGENOM" id="CLU_2816258_0_0_1"/>
<gene>
    <name evidence="1" type="ordered locus">MTR_4g065590</name>
</gene>
<reference evidence="2" key="3">
    <citation type="submission" date="2015-04" db="UniProtKB">
        <authorList>
            <consortium name="EnsemblPlants"/>
        </authorList>
    </citation>
    <scope>IDENTIFICATION</scope>
    <source>
        <strain evidence="2">cv. Jemalong A17</strain>
    </source>
</reference>
<accession>G7JDN5</accession>
<dbReference type="EMBL" id="CM001220">
    <property type="protein sequence ID" value="AES88971.1"/>
    <property type="molecule type" value="Genomic_DNA"/>
</dbReference>
<reference evidence="1 3" key="1">
    <citation type="journal article" date="2011" name="Nature">
        <title>The Medicago genome provides insight into the evolution of rhizobial symbioses.</title>
        <authorList>
            <person name="Young N.D."/>
            <person name="Debelle F."/>
            <person name="Oldroyd G.E."/>
            <person name="Geurts R."/>
            <person name="Cannon S.B."/>
            <person name="Udvardi M.K."/>
            <person name="Benedito V.A."/>
            <person name="Mayer K.F."/>
            <person name="Gouzy J."/>
            <person name="Schoof H."/>
            <person name="Van de Peer Y."/>
            <person name="Proost S."/>
            <person name="Cook D.R."/>
            <person name="Meyers B.C."/>
            <person name="Spannagl M."/>
            <person name="Cheung F."/>
            <person name="De Mita S."/>
            <person name="Krishnakumar V."/>
            <person name="Gundlach H."/>
            <person name="Zhou S."/>
            <person name="Mudge J."/>
            <person name="Bharti A.K."/>
            <person name="Murray J.D."/>
            <person name="Naoumkina M.A."/>
            <person name="Rosen B."/>
            <person name="Silverstein K.A."/>
            <person name="Tang H."/>
            <person name="Rombauts S."/>
            <person name="Zhao P.X."/>
            <person name="Zhou P."/>
            <person name="Barbe V."/>
            <person name="Bardou P."/>
            <person name="Bechner M."/>
            <person name="Bellec A."/>
            <person name="Berger A."/>
            <person name="Berges H."/>
            <person name="Bidwell S."/>
            <person name="Bisseling T."/>
            <person name="Choisne N."/>
            <person name="Couloux A."/>
            <person name="Denny R."/>
            <person name="Deshpande S."/>
            <person name="Dai X."/>
            <person name="Doyle J.J."/>
            <person name="Dudez A.M."/>
            <person name="Farmer A.D."/>
            <person name="Fouteau S."/>
            <person name="Franken C."/>
            <person name="Gibelin C."/>
            <person name="Gish J."/>
            <person name="Goldstein S."/>
            <person name="Gonzalez A.J."/>
            <person name="Green P.J."/>
            <person name="Hallab A."/>
            <person name="Hartog M."/>
            <person name="Hua A."/>
            <person name="Humphray S.J."/>
            <person name="Jeong D.H."/>
            <person name="Jing Y."/>
            <person name="Jocker A."/>
            <person name="Kenton S.M."/>
            <person name="Kim D.J."/>
            <person name="Klee K."/>
            <person name="Lai H."/>
            <person name="Lang C."/>
            <person name="Lin S."/>
            <person name="Macmil S.L."/>
            <person name="Magdelenat G."/>
            <person name="Matthews L."/>
            <person name="McCorrison J."/>
            <person name="Monaghan E.L."/>
            <person name="Mun J.H."/>
            <person name="Najar F.Z."/>
            <person name="Nicholson C."/>
            <person name="Noirot C."/>
            <person name="O'Bleness M."/>
            <person name="Paule C.R."/>
            <person name="Poulain J."/>
            <person name="Prion F."/>
            <person name="Qin B."/>
            <person name="Qu C."/>
            <person name="Retzel E.F."/>
            <person name="Riddle C."/>
            <person name="Sallet E."/>
            <person name="Samain S."/>
            <person name="Samson N."/>
            <person name="Sanders I."/>
            <person name="Saurat O."/>
            <person name="Scarpelli C."/>
            <person name="Schiex T."/>
            <person name="Segurens B."/>
            <person name="Severin A.J."/>
            <person name="Sherrier D.J."/>
            <person name="Shi R."/>
            <person name="Sims S."/>
            <person name="Singer S.R."/>
            <person name="Sinharoy S."/>
            <person name="Sterck L."/>
            <person name="Viollet A."/>
            <person name="Wang B.B."/>
            <person name="Wang K."/>
            <person name="Wang M."/>
            <person name="Wang X."/>
            <person name="Warfsmann J."/>
            <person name="Weissenbach J."/>
            <person name="White D.D."/>
            <person name="White J.D."/>
            <person name="Wiley G.B."/>
            <person name="Wincker P."/>
            <person name="Xing Y."/>
            <person name="Yang L."/>
            <person name="Yao Z."/>
            <person name="Ying F."/>
            <person name="Zhai J."/>
            <person name="Zhou L."/>
            <person name="Zuber A."/>
            <person name="Denarie J."/>
            <person name="Dixon R.A."/>
            <person name="May G.D."/>
            <person name="Schwartz D.C."/>
            <person name="Rogers J."/>
            <person name="Quetier F."/>
            <person name="Town C.D."/>
            <person name="Roe B.A."/>
        </authorList>
    </citation>
    <scope>NUCLEOTIDE SEQUENCE [LARGE SCALE GENOMIC DNA]</scope>
    <source>
        <strain evidence="1">A17</strain>
        <strain evidence="2 3">cv. Jemalong A17</strain>
    </source>
</reference>
<dbReference type="EnsemblPlants" id="AES88971">
    <property type="protein sequence ID" value="AES88971"/>
    <property type="gene ID" value="MTR_4g065590"/>
</dbReference>
<name>G7JDN5_MEDTR</name>
<evidence type="ECO:0000313" key="2">
    <source>
        <dbReference type="EnsemblPlants" id="AES88971"/>
    </source>
</evidence>
<keyword evidence="3" id="KW-1185">Reference proteome</keyword>
<organism evidence="1 3">
    <name type="scientific">Medicago truncatula</name>
    <name type="common">Barrel medic</name>
    <name type="synonym">Medicago tribuloides</name>
    <dbReference type="NCBI Taxonomy" id="3880"/>
    <lineage>
        <taxon>Eukaryota</taxon>
        <taxon>Viridiplantae</taxon>
        <taxon>Streptophyta</taxon>
        <taxon>Embryophyta</taxon>
        <taxon>Tracheophyta</taxon>
        <taxon>Spermatophyta</taxon>
        <taxon>Magnoliopsida</taxon>
        <taxon>eudicotyledons</taxon>
        <taxon>Gunneridae</taxon>
        <taxon>Pentapetalae</taxon>
        <taxon>rosids</taxon>
        <taxon>fabids</taxon>
        <taxon>Fabales</taxon>
        <taxon>Fabaceae</taxon>
        <taxon>Papilionoideae</taxon>
        <taxon>50 kb inversion clade</taxon>
        <taxon>NPAAA clade</taxon>
        <taxon>Hologalegina</taxon>
        <taxon>IRL clade</taxon>
        <taxon>Trifolieae</taxon>
        <taxon>Medicago</taxon>
    </lineage>
</organism>
<protein>
    <submittedName>
        <fullName evidence="1 2">Uncharacterized protein</fullName>
    </submittedName>
</protein>
<sequence>MLASNMNGICWNSLLHGWVKVNYDSNATDNGLNGAYNRVVFNFDNEFVVGFVESLYTSLLPQLNYGR</sequence>
<dbReference type="AlphaFoldDB" id="G7JDN5"/>
<dbReference type="Proteomes" id="UP000002051">
    <property type="component" value="Chromosome 4"/>
</dbReference>
<evidence type="ECO:0000313" key="3">
    <source>
        <dbReference type="Proteomes" id="UP000002051"/>
    </source>
</evidence>
<proteinExistence type="predicted"/>
<reference evidence="1 3" key="2">
    <citation type="journal article" date="2014" name="BMC Genomics">
        <title>An improved genome release (version Mt4.0) for the model legume Medicago truncatula.</title>
        <authorList>
            <person name="Tang H."/>
            <person name="Krishnakumar V."/>
            <person name="Bidwell S."/>
            <person name="Rosen B."/>
            <person name="Chan A."/>
            <person name="Zhou S."/>
            <person name="Gentzbittel L."/>
            <person name="Childs K.L."/>
            <person name="Yandell M."/>
            <person name="Gundlach H."/>
            <person name="Mayer K.F."/>
            <person name="Schwartz D.C."/>
            <person name="Town C.D."/>
        </authorList>
    </citation>
    <scope>GENOME REANNOTATION</scope>
    <source>
        <strain evidence="2 3">cv. Jemalong A17</strain>
    </source>
</reference>
<dbReference type="PaxDb" id="3880-AES88971"/>
<evidence type="ECO:0000313" key="1">
    <source>
        <dbReference type="EMBL" id="AES88971.1"/>
    </source>
</evidence>